<dbReference type="Proteomes" id="UP000593572">
    <property type="component" value="Unassembled WGS sequence"/>
</dbReference>
<sequence>MRNNFQSHFSSWGGTDWPCLFVIIMWHIWKNQNLFIF</sequence>
<evidence type="ECO:0000256" key="1">
    <source>
        <dbReference type="SAM" id="Phobius"/>
    </source>
</evidence>
<feature type="transmembrane region" description="Helical" evidence="1">
    <location>
        <begin position="12"/>
        <end position="29"/>
    </location>
</feature>
<reference evidence="2 3" key="1">
    <citation type="journal article" date="2019" name="Genome Biol. Evol.">
        <title>Insights into the evolution of the New World diploid cottons (Gossypium, subgenus Houzingenia) based on genome sequencing.</title>
        <authorList>
            <person name="Grover C.E."/>
            <person name="Arick M.A. 2nd"/>
            <person name="Thrash A."/>
            <person name="Conover J.L."/>
            <person name="Sanders W.S."/>
            <person name="Peterson D.G."/>
            <person name="Frelichowski J.E."/>
            <person name="Scheffler J.A."/>
            <person name="Scheffler B.E."/>
            <person name="Wendel J.F."/>
        </authorList>
    </citation>
    <scope>NUCLEOTIDE SEQUENCE [LARGE SCALE GENOMIC DNA]</scope>
    <source>
        <strain evidence="2">157</strain>
        <tissue evidence="2">Leaf</tissue>
    </source>
</reference>
<evidence type="ECO:0000313" key="3">
    <source>
        <dbReference type="Proteomes" id="UP000593572"/>
    </source>
</evidence>
<protein>
    <submittedName>
        <fullName evidence="2">Uncharacterized protein</fullName>
    </submittedName>
</protein>
<keyword evidence="1" id="KW-0812">Transmembrane</keyword>
<gene>
    <name evidence="2" type="ORF">Golob_018051</name>
</gene>
<dbReference type="AlphaFoldDB" id="A0A7J8M9H6"/>
<organism evidence="2 3">
    <name type="scientific">Gossypium lobatum</name>
    <dbReference type="NCBI Taxonomy" id="34289"/>
    <lineage>
        <taxon>Eukaryota</taxon>
        <taxon>Viridiplantae</taxon>
        <taxon>Streptophyta</taxon>
        <taxon>Embryophyta</taxon>
        <taxon>Tracheophyta</taxon>
        <taxon>Spermatophyta</taxon>
        <taxon>Magnoliopsida</taxon>
        <taxon>eudicotyledons</taxon>
        <taxon>Gunneridae</taxon>
        <taxon>Pentapetalae</taxon>
        <taxon>rosids</taxon>
        <taxon>malvids</taxon>
        <taxon>Malvales</taxon>
        <taxon>Malvaceae</taxon>
        <taxon>Malvoideae</taxon>
        <taxon>Gossypium</taxon>
    </lineage>
</organism>
<keyword evidence="1" id="KW-0472">Membrane</keyword>
<keyword evidence="3" id="KW-1185">Reference proteome</keyword>
<dbReference type="EMBL" id="JABEZX010000007">
    <property type="protein sequence ID" value="MBA0561202.1"/>
    <property type="molecule type" value="Genomic_DNA"/>
</dbReference>
<evidence type="ECO:0000313" key="2">
    <source>
        <dbReference type="EMBL" id="MBA0561202.1"/>
    </source>
</evidence>
<keyword evidence="1" id="KW-1133">Transmembrane helix</keyword>
<name>A0A7J8M9H6_9ROSI</name>
<proteinExistence type="predicted"/>
<comment type="caution">
    <text evidence="2">The sequence shown here is derived from an EMBL/GenBank/DDBJ whole genome shotgun (WGS) entry which is preliminary data.</text>
</comment>
<accession>A0A7J8M9H6</accession>